<dbReference type="AlphaFoldDB" id="A0A2S7XRL7"/>
<sequence>MNIKPMPPLTTVPKTAALRWQTRLGLLAQRLLGTMLLIVIAWVLRDQPVAPVDCWRTCVIFHRVMALSRSMAGDFTGTAAGA</sequence>
<accession>A0A2S7XRL7</accession>
<reference evidence="1 2" key="1">
    <citation type="submission" date="2018-01" db="EMBL/GenBank/DDBJ databases">
        <title>The complete genome sequence of Chromatium okenii LaCa, a purple sulfur bacterium with a turbulent life.</title>
        <authorList>
            <person name="Luedin S.M."/>
            <person name="Liechti N."/>
            <person name="Storelli N."/>
            <person name="Danza F."/>
            <person name="Wittwer M."/>
            <person name="Pothier J.F."/>
            <person name="Tonolla M.A."/>
        </authorList>
    </citation>
    <scope>NUCLEOTIDE SEQUENCE [LARGE SCALE GENOMIC DNA]</scope>
    <source>
        <strain evidence="1 2">LaCa</strain>
    </source>
</reference>
<evidence type="ECO:0000313" key="1">
    <source>
        <dbReference type="EMBL" id="PQJ96051.1"/>
    </source>
</evidence>
<keyword evidence="2" id="KW-1185">Reference proteome</keyword>
<dbReference type="RefSeq" id="WP_146108780.1">
    <property type="nucleotide sequence ID" value="NZ_PPGH01000035.1"/>
</dbReference>
<gene>
    <name evidence="1" type="ORF">CXB77_09465</name>
</gene>
<proteinExistence type="predicted"/>
<protein>
    <submittedName>
        <fullName evidence="1">Uncharacterized protein</fullName>
    </submittedName>
</protein>
<evidence type="ECO:0000313" key="2">
    <source>
        <dbReference type="Proteomes" id="UP000239936"/>
    </source>
</evidence>
<dbReference type="EMBL" id="PPGH01000035">
    <property type="protein sequence ID" value="PQJ96051.1"/>
    <property type="molecule type" value="Genomic_DNA"/>
</dbReference>
<dbReference type="Proteomes" id="UP000239936">
    <property type="component" value="Unassembled WGS sequence"/>
</dbReference>
<name>A0A2S7XRL7_9GAMM</name>
<organism evidence="1 2">
    <name type="scientific">Chromatium okenii</name>
    <dbReference type="NCBI Taxonomy" id="61644"/>
    <lineage>
        <taxon>Bacteria</taxon>
        <taxon>Pseudomonadati</taxon>
        <taxon>Pseudomonadota</taxon>
        <taxon>Gammaproteobacteria</taxon>
        <taxon>Chromatiales</taxon>
        <taxon>Chromatiaceae</taxon>
        <taxon>Chromatium</taxon>
    </lineage>
</organism>
<comment type="caution">
    <text evidence="1">The sequence shown here is derived from an EMBL/GenBank/DDBJ whole genome shotgun (WGS) entry which is preliminary data.</text>
</comment>